<keyword evidence="10" id="KW-1185">Reference proteome</keyword>
<evidence type="ECO:0000256" key="3">
    <source>
        <dbReference type="ARBA" id="ARBA00023015"/>
    </source>
</evidence>
<dbReference type="SMART" id="SM01043">
    <property type="entry name" value="BTAD"/>
    <property type="match status" value="1"/>
</dbReference>
<dbReference type="SMART" id="SM00862">
    <property type="entry name" value="Trans_reg_C"/>
    <property type="match status" value="1"/>
</dbReference>
<dbReference type="PANTHER" id="PTHR35807">
    <property type="entry name" value="TRANSCRIPTIONAL REGULATOR REDD-RELATED"/>
    <property type="match status" value="1"/>
</dbReference>
<feature type="region of interest" description="Disordered" evidence="7">
    <location>
        <begin position="267"/>
        <end position="313"/>
    </location>
</feature>
<dbReference type="Gene3D" id="1.10.10.10">
    <property type="entry name" value="Winged helix-like DNA-binding domain superfamily/Winged helix DNA-binding domain"/>
    <property type="match status" value="1"/>
</dbReference>
<evidence type="ECO:0000256" key="4">
    <source>
        <dbReference type="ARBA" id="ARBA00023125"/>
    </source>
</evidence>
<comment type="similarity">
    <text evidence="1">Belongs to the AfsR/DnrI/RedD regulatory family.</text>
</comment>
<gene>
    <name evidence="9" type="ORF">GCM10010246_51760</name>
</gene>
<evidence type="ECO:0000256" key="1">
    <source>
        <dbReference type="ARBA" id="ARBA00005820"/>
    </source>
</evidence>
<dbReference type="RefSeq" id="WP_346176774.1">
    <property type="nucleotide sequence ID" value="NZ_BAAASD010000025.1"/>
</dbReference>
<organism evidence="9 10">
    <name type="scientific">Streptomyces cuspidosporus</name>
    <dbReference type="NCBI Taxonomy" id="66882"/>
    <lineage>
        <taxon>Bacteria</taxon>
        <taxon>Bacillati</taxon>
        <taxon>Actinomycetota</taxon>
        <taxon>Actinomycetes</taxon>
        <taxon>Kitasatosporales</taxon>
        <taxon>Streptomycetaceae</taxon>
        <taxon>Streptomyces</taxon>
    </lineage>
</organism>
<dbReference type="SUPFAM" id="SSF46894">
    <property type="entry name" value="C-terminal effector domain of the bipartite response regulators"/>
    <property type="match status" value="1"/>
</dbReference>
<reference evidence="10" key="1">
    <citation type="journal article" date="2019" name="Int. J. Syst. Evol. Microbiol.">
        <title>The Global Catalogue of Microorganisms (GCM) 10K type strain sequencing project: providing services to taxonomists for standard genome sequencing and annotation.</title>
        <authorList>
            <consortium name="The Broad Institute Genomics Platform"/>
            <consortium name="The Broad Institute Genome Sequencing Center for Infectious Disease"/>
            <person name="Wu L."/>
            <person name="Ma J."/>
        </authorList>
    </citation>
    <scope>NUCLEOTIDE SEQUENCE [LARGE SCALE GENOMIC DNA]</scope>
    <source>
        <strain evidence="10">JCM 4316</strain>
    </source>
</reference>
<dbReference type="InterPro" id="IPR016032">
    <property type="entry name" value="Sig_transdc_resp-reg_C-effctor"/>
</dbReference>
<dbReference type="Pfam" id="PF03704">
    <property type="entry name" value="BTAD"/>
    <property type="match status" value="1"/>
</dbReference>
<feature type="DNA-binding region" description="OmpR/PhoB-type" evidence="6">
    <location>
        <begin position="1"/>
        <end position="98"/>
    </location>
</feature>
<dbReference type="Gene3D" id="1.25.40.10">
    <property type="entry name" value="Tetratricopeptide repeat domain"/>
    <property type="match status" value="1"/>
</dbReference>
<dbReference type="PANTHER" id="PTHR35807:SF1">
    <property type="entry name" value="TRANSCRIPTIONAL REGULATOR REDD"/>
    <property type="match status" value="1"/>
</dbReference>
<dbReference type="InterPro" id="IPR005158">
    <property type="entry name" value="BTAD"/>
</dbReference>
<dbReference type="SUPFAM" id="SSF48452">
    <property type="entry name" value="TPR-like"/>
    <property type="match status" value="1"/>
</dbReference>
<evidence type="ECO:0000256" key="6">
    <source>
        <dbReference type="PROSITE-ProRule" id="PRU01091"/>
    </source>
</evidence>
<dbReference type="InterPro" id="IPR051677">
    <property type="entry name" value="AfsR-DnrI-RedD_regulator"/>
</dbReference>
<name>A0ABP5TNF7_9ACTN</name>
<dbReference type="Proteomes" id="UP001500253">
    <property type="component" value="Unassembled WGS sequence"/>
</dbReference>
<evidence type="ECO:0000259" key="8">
    <source>
        <dbReference type="PROSITE" id="PS51755"/>
    </source>
</evidence>
<dbReference type="EMBL" id="BAAASD010000025">
    <property type="protein sequence ID" value="GAA2356153.1"/>
    <property type="molecule type" value="Genomic_DNA"/>
</dbReference>
<accession>A0ABP5TNF7</accession>
<protein>
    <recommendedName>
        <fullName evidence="8">OmpR/PhoB-type domain-containing protein</fullName>
    </recommendedName>
</protein>
<sequence length="313" mass="33684">MRYQLLGPVTATGPQGPVPVAGPKRRAVLAALLLNANRVVSERQLSNLVWGNDPPASVRGQIQVHVSELRKLVGRDTILRQAPGYLIVVRPGELDLHAFDEAVTLARDELEAGRAESAAERLRAVLDTWRGPALGGVTEPLRALEGPALNKRRLSALEDFFDARLAAGRHVHTVGELRQAVGRHPFRERLHVQLMLALHRCGRTPEALQVYADTRARLASEVGIEPGRSLRETHLRLLRDTTEGAAADAPGRAPVADVPVAHVPIGDGPVAEVRGPPGCTGRWGSTRARRSPRASPPACWASRCGGPARCSPS</sequence>
<dbReference type="InterPro" id="IPR036388">
    <property type="entry name" value="WH-like_DNA-bd_sf"/>
</dbReference>
<evidence type="ECO:0000313" key="9">
    <source>
        <dbReference type="EMBL" id="GAA2356153.1"/>
    </source>
</evidence>
<keyword evidence="4 6" id="KW-0238">DNA-binding</keyword>
<dbReference type="PROSITE" id="PS51755">
    <property type="entry name" value="OMPR_PHOB"/>
    <property type="match status" value="1"/>
</dbReference>
<dbReference type="InterPro" id="IPR011990">
    <property type="entry name" value="TPR-like_helical_dom_sf"/>
</dbReference>
<keyword evidence="3" id="KW-0805">Transcription regulation</keyword>
<evidence type="ECO:0000313" key="10">
    <source>
        <dbReference type="Proteomes" id="UP001500253"/>
    </source>
</evidence>
<keyword evidence="2" id="KW-0902">Two-component regulatory system</keyword>
<proteinExistence type="inferred from homology"/>
<evidence type="ECO:0000256" key="5">
    <source>
        <dbReference type="ARBA" id="ARBA00023163"/>
    </source>
</evidence>
<dbReference type="CDD" id="cd15831">
    <property type="entry name" value="BTAD"/>
    <property type="match status" value="1"/>
</dbReference>
<evidence type="ECO:0000256" key="2">
    <source>
        <dbReference type="ARBA" id="ARBA00023012"/>
    </source>
</evidence>
<feature type="domain" description="OmpR/PhoB-type" evidence="8">
    <location>
        <begin position="1"/>
        <end position="98"/>
    </location>
</feature>
<comment type="caution">
    <text evidence="9">The sequence shown here is derived from an EMBL/GenBank/DDBJ whole genome shotgun (WGS) entry which is preliminary data.</text>
</comment>
<keyword evidence="5" id="KW-0804">Transcription</keyword>
<dbReference type="Pfam" id="PF00486">
    <property type="entry name" value="Trans_reg_C"/>
    <property type="match status" value="1"/>
</dbReference>
<evidence type="ECO:0000256" key="7">
    <source>
        <dbReference type="SAM" id="MobiDB-lite"/>
    </source>
</evidence>
<dbReference type="InterPro" id="IPR001867">
    <property type="entry name" value="OmpR/PhoB-type_DNA-bd"/>
</dbReference>